<dbReference type="OrthoDB" id="3403621at2"/>
<evidence type="ECO:0000256" key="1">
    <source>
        <dbReference type="SAM" id="SignalP"/>
    </source>
</evidence>
<proteinExistence type="predicted"/>
<organism evidence="2 3">
    <name type="scientific">Bradyrhizobium japonicum</name>
    <dbReference type="NCBI Taxonomy" id="375"/>
    <lineage>
        <taxon>Bacteria</taxon>
        <taxon>Pseudomonadati</taxon>
        <taxon>Pseudomonadota</taxon>
        <taxon>Alphaproteobacteria</taxon>
        <taxon>Hyphomicrobiales</taxon>
        <taxon>Nitrobacteraceae</taxon>
        <taxon>Bradyrhizobium</taxon>
    </lineage>
</organism>
<gene>
    <name evidence="2" type="ORF">BKD09_22430</name>
</gene>
<accession>A0A1L3FCS6</accession>
<dbReference type="EMBL" id="CP017637">
    <property type="protein sequence ID" value="APG11091.1"/>
    <property type="molecule type" value="Genomic_DNA"/>
</dbReference>
<protein>
    <submittedName>
        <fullName evidence="2">Uncharacterized protein</fullName>
    </submittedName>
</protein>
<keyword evidence="1" id="KW-0732">Signal</keyword>
<evidence type="ECO:0000313" key="3">
    <source>
        <dbReference type="Proteomes" id="UP000181962"/>
    </source>
</evidence>
<reference evidence="2 3" key="1">
    <citation type="submission" date="2016-11" db="EMBL/GenBank/DDBJ databases">
        <title>Complete Genome Sequence of Bradyrhizobium sp. strain J5, an isolated from soybean nodule in Hokkaido.</title>
        <authorList>
            <person name="Kanehara K."/>
        </authorList>
    </citation>
    <scope>NUCLEOTIDE SEQUENCE [LARGE SCALE GENOMIC DNA]</scope>
    <source>
        <strain evidence="2 3">J5</strain>
    </source>
</reference>
<dbReference type="AlphaFoldDB" id="A0A1L3FCS6"/>
<name>A0A1L3FCS6_BRAJP</name>
<dbReference type="Proteomes" id="UP000181962">
    <property type="component" value="Chromosome"/>
</dbReference>
<dbReference type="RefSeq" id="WP_071912759.1">
    <property type="nucleotide sequence ID" value="NZ_CP017637.1"/>
</dbReference>
<feature type="signal peptide" evidence="1">
    <location>
        <begin position="1"/>
        <end position="21"/>
    </location>
</feature>
<evidence type="ECO:0000313" key="2">
    <source>
        <dbReference type="EMBL" id="APG11091.1"/>
    </source>
</evidence>
<feature type="chain" id="PRO_5013381023" evidence="1">
    <location>
        <begin position="22"/>
        <end position="292"/>
    </location>
</feature>
<sequence length="292" mass="32465">MKEIICASSLAVLLAVSSAAAQTQAPKGLGTEEFGLSQRELVQAIEKTEQLIARCMTEQGFQYVAADHNTVRAGMSADKILPGLSEEEFVNRYGFGISTFYTGLPPQLSTGYSPARIGLGERNVQIFRTLSPADQVAYNRALLGEEDLTSTFAVALENEDLSRTGGCTRKAVSEVFKPDQLKASHYNPQDALINKDPRMKAALSFWQREMKKAGYEYAHPDEIEPDLRNRLNALTEGGKLLVAKMSTDQKTAMRKLQDFERGVAVKSFKMSEEVLKPVEERIQEEMFSRKVQ</sequence>